<evidence type="ECO:0000313" key="2">
    <source>
        <dbReference type="Proteomes" id="UP000183114"/>
    </source>
</evidence>
<sequence length="221" mass="24146">MSNGSFYKTSADGGMISIQASTADLQAFEDFGKLVPKAAAAAQRRAINKTLGWLRTHIARAVSRQERIAVAAVRQRLRAYPVAGGATSGKLWFGLNAIESSRIGRARQSRSGVSVAGRRYQGAFLKQVYGNKPDIWIRTASKHFNADDYPDSTVSGGGGASSGWVAENGNRFPLAKAKVSLEQARPHFDAWVKRANTRLLEILQQEFNFELQKYLKGTANV</sequence>
<organism evidence="1 2">
    <name type="scientific">Pseudomonas frederiksbergensis</name>
    <dbReference type="NCBI Taxonomy" id="104087"/>
    <lineage>
        <taxon>Bacteria</taxon>
        <taxon>Pseudomonadati</taxon>
        <taxon>Pseudomonadota</taxon>
        <taxon>Gammaproteobacteria</taxon>
        <taxon>Pseudomonadales</taxon>
        <taxon>Pseudomonadaceae</taxon>
        <taxon>Pseudomonas</taxon>
    </lineage>
</organism>
<dbReference type="EMBL" id="FNTF01000002">
    <property type="protein sequence ID" value="SED78206.1"/>
    <property type="molecule type" value="Genomic_DNA"/>
</dbReference>
<evidence type="ECO:0008006" key="3">
    <source>
        <dbReference type="Google" id="ProtNLM"/>
    </source>
</evidence>
<protein>
    <recommendedName>
        <fullName evidence="3">Phage tail protein</fullName>
    </recommendedName>
</protein>
<evidence type="ECO:0000313" key="1">
    <source>
        <dbReference type="EMBL" id="SED78206.1"/>
    </source>
</evidence>
<gene>
    <name evidence="1" type="ORF">SAMN04490185_4179</name>
</gene>
<dbReference type="AlphaFoldDB" id="A0A1H5DH75"/>
<proteinExistence type="predicted"/>
<dbReference type="RefSeq" id="WP_074877056.1">
    <property type="nucleotide sequence ID" value="NZ_FNTF01000002.1"/>
</dbReference>
<dbReference type="Proteomes" id="UP000183114">
    <property type="component" value="Unassembled WGS sequence"/>
</dbReference>
<reference evidence="1 2" key="1">
    <citation type="submission" date="2016-10" db="EMBL/GenBank/DDBJ databases">
        <authorList>
            <person name="de Groot N.N."/>
        </authorList>
    </citation>
    <scope>NUCLEOTIDE SEQUENCE [LARGE SCALE GENOMIC DNA]</scope>
    <source>
        <strain evidence="1 2">BS3655</strain>
    </source>
</reference>
<accession>A0A1H5DH75</accession>
<name>A0A1H5DH75_9PSED</name>